<name>H0GYG7_SACCK</name>
<dbReference type="Proteomes" id="UP000009009">
    <property type="component" value="Unassembled WGS sequence"/>
</dbReference>
<dbReference type="GO" id="GO:0005509">
    <property type="term" value="F:calcium ion binding"/>
    <property type="evidence" value="ECO:0007669"/>
    <property type="project" value="InterPro"/>
</dbReference>
<sequence>MRLSWGFVFSLVFSLYKVNATAELGSDINVENEKPPEGLSWEEWHMDHEHQLKDYTPEIFFALHDVKKKGYLDANDILSLYGLNREEVVGTGDGMGQHDESEKVDNSMAERAVDLIMTLFDLDDDMKITKKEYLEFAGKKGRFPDIGVGVGHHSDFELEYEIHHWNKFHKDKDSQVKVVHKEDIEHELLHHEHEIEHEEEVQRGASRSTVITDDELESRIKLENIPEKFKNGIF</sequence>
<dbReference type="AlphaFoldDB" id="H0GYG7"/>
<dbReference type="Gene3D" id="1.10.238.10">
    <property type="entry name" value="EF-hand"/>
    <property type="match status" value="1"/>
</dbReference>
<dbReference type="FunFam" id="1.10.238.10:FF:000309">
    <property type="entry name" value="Chromosome 21, whole genome shotgun sequence"/>
    <property type="match status" value="1"/>
</dbReference>
<dbReference type="InterPro" id="IPR040250">
    <property type="entry name" value="Nucleobindin"/>
</dbReference>
<dbReference type="OrthoDB" id="289247at2759"/>
<dbReference type="HOGENOM" id="CLU_096561_1_0_1"/>
<feature type="signal peptide" evidence="2">
    <location>
        <begin position="1"/>
        <end position="20"/>
    </location>
</feature>
<feature type="chain" id="PRO_5003533986" evidence="2">
    <location>
        <begin position="21"/>
        <end position="234"/>
    </location>
</feature>
<protein>
    <submittedName>
        <fullName evidence="4">Ssp120p</fullName>
    </submittedName>
</protein>
<feature type="domain" description="EF-hand" evidence="3">
    <location>
        <begin position="108"/>
        <end position="143"/>
    </location>
</feature>
<dbReference type="EMBL" id="AGVY01000307">
    <property type="protein sequence ID" value="EHN01155.1"/>
    <property type="molecule type" value="Genomic_DNA"/>
</dbReference>
<dbReference type="SUPFAM" id="SSF47473">
    <property type="entry name" value="EF-hand"/>
    <property type="match status" value="1"/>
</dbReference>
<organism evidence="4 5">
    <name type="scientific">Saccharomyces cerevisiae x Saccharomyces kudriavzevii (strain VIN7)</name>
    <name type="common">Yeast</name>
    <dbReference type="NCBI Taxonomy" id="1095631"/>
    <lineage>
        <taxon>Eukaryota</taxon>
        <taxon>Fungi</taxon>
        <taxon>Dikarya</taxon>
        <taxon>Ascomycota</taxon>
        <taxon>Saccharomycotina</taxon>
        <taxon>Saccharomycetes</taxon>
        <taxon>Saccharomycetales</taxon>
        <taxon>Saccharomycetaceae</taxon>
        <taxon>Saccharomyces</taxon>
    </lineage>
</organism>
<evidence type="ECO:0000256" key="2">
    <source>
        <dbReference type="SAM" id="SignalP"/>
    </source>
</evidence>
<evidence type="ECO:0000313" key="5">
    <source>
        <dbReference type="Proteomes" id="UP000009009"/>
    </source>
</evidence>
<dbReference type="PROSITE" id="PS50222">
    <property type="entry name" value="EF_HAND_2"/>
    <property type="match status" value="1"/>
</dbReference>
<dbReference type="PANTHER" id="PTHR19237">
    <property type="entry name" value="NUCLEOBINDIN"/>
    <property type="match status" value="1"/>
</dbReference>
<dbReference type="PANTHER" id="PTHR19237:SF20">
    <property type="entry name" value="NUCLEOBINDIN 1"/>
    <property type="match status" value="1"/>
</dbReference>
<gene>
    <name evidence="4" type="ORF">VIN7_8767</name>
</gene>
<keyword evidence="1 2" id="KW-0732">Signal</keyword>
<dbReference type="InterPro" id="IPR011992">
    <property type="entry name" value="EF-hand-dom_pair"/>
</dbReference>
<comment type="caution">
    <text evidence="4">The sequence shown here is derived from an EMBL/GenBank/DDBJ whole genome shotgun (WGS) entry which is preliminary data.</text>
</comment>
<accession>H0GYG7</accession>
<dbReference type="InterPro" id="IPR002048">
    <property type="entry name" value="EF_hand_dom"/>
</dbReference>
<evidence type="ECO:0000259" key="3">
    <source>
        <dbReference type="PROSITE" id="PS50222"/>
    </source>
</evidence>
<keyword evidence="5" id="KW-1185">Reference proteome</keyword>
<dbReference type="PhylomeDB" id="H0GYG7"/>
<proteinExistence type="predicted"/>
<evidence type="ECO:0000313" key="4">
    <source>
        <dbReference type="EMBL" id="EHN01155.1"/>
    </source>
</evidence>
<dbReference type="GO" id="GO:0005793">
    <property type="term" value="C:endoplasmic reticulum-Golgi intermediate compartment"/>
    <property type="evidence" value="ECO:0007669"/>
    <property type="project" value="TreeGrafter"/>
</dbReference>
<reference evidence="4 5" key="1">
    <citation type="journal article" date="2012" name="FEMS Yeast Res.">
        <title>The genome sequence of the wine yeast VIN7 reveals an allotriploid hybrid genome with Saccharomyces cerevisiae and Saccharomyces kudriavzevii origins.</title>
        <authorList>
            <person name="Borneman A.R."/>
            <person name="Desany B.A."/>
            <person name="Riches D."/>
            <person name="Affourtit J.P."/>
            <person name="Forgan A.H."/>
            <person name="Pretorius I.S."/>
            <person name="Egholm M."/>
            <person name="Chambers P.J."/>
        </authorList>
    </citation>
    <scope>NUCLEOTIDE SEQUENCE [LARGE SCALE GENOMIC DNA]</scope>
    <source>
        <strain evidence="4 5">VIN7</strain>
    </source>
</reference>
<evidence type="ECO:0000256" key="1">
    <source>
        <dbReference type="ARBA" id="ARBA00022729"/>
    </source>
</evidence>